<proteinExistence type="predicted"/>
<dbReference type="EMBL" id="JAPFFF010000016">
    <property type="protein sequence ID" value="KAK8865479.1"/>
    <property type="molecule type" value="Genomic_DNA"/>
</dbReference>
<organism evidence="1 2">
    <name type="scientific">Tritrichomonas musculus</name>
    <dbReference type="NCBI Taxonomy" id="1915356"/>
    <lineage>
        <taxon>Eukaryota</taxon>
        <taxon>Metamonada</taxon>
        <taxon>Parabasalia</taxon>
        <taxon>Tritrichomonadida</taxon>
        <taxon>Tritrichomonadidae</taxon>
        <taxon>Tritrichomonas</taxon>
    </lineage>
</organism>
<reference evidence="1 2" key="1">
    <citation type="submission" date="2024-04" db="EMBL/GenBank/DDBJ databases">
        <title>Tritrichomonas musculus Genome.</title>
        <authorList>
            <person name="Alves-Ferreira E."/>
            <person name="Grigg M."/>
            <person name="Lorenzi H."/>
            <person name="Galac M."/>
        </authorList>
    </citation>
    <scope>NUCLEOTIDE SEQUENCE [LARGE SCALE GENOMIC DNA]</scope>
    <source>
        <strain evidence="1 2">EAF2021</strain>
    </source>
</reference>
<protein>
    <submittedName>
        <fullName evidence="1">Uncharacterized protein</fullName>
    </submittedName>
</protein>
<keyword evidence="2" id="KW-1185">Reference proteome</keyword>
<evidence type="ECO:0000313" key="2">
    <source>
        <dbReference type="Proteomes" id="UP001470230"/>
    </source>
</evidence>
<dbReference type="Proteomes" id="UP001470230">
    <property type="component" value="Unassembled WGS sequence"/>
</dbReference>
<evidence type="ECO:0000313" key="1">
    <source>
        <dbReference type="EMBL" id="KAK8865479.1"/>
    </source>
</evidence>
<comment type="caution">
    <text evidence="1">The sequence shown here is derived from an EMBL/GenBank/DDBJ whole genome shotgun (WGS) entry which is preliminary data.</text>
</comment>
<name>A0ABR2INV8_9EUKA</name>
<sequence length="118" mass="13669">MELLNHLNREELNKACNNAYFNLLKEDDDSMDVALQSTRSHFEPNLIVFCPNNTSCKSRIHEDSVLIQNQTIDSRLPIPHNRRSDKLNKACYKCYIILLKEDDITDNYTEKCSSGGYI</sequence>
<accession>A0ABR2INV8</accession>
<gene>
    <name evidence="1" type="ORF">M9Y10_011031</name>
</gene>